<evidence type="ECO:0000313" key="1">
    <source>
        <dbReference type="EMBL" id="MPN40135.1"/>
    </source>
</evidence>
<reference evidence="1" key="1">
    <citation type="submission" date="2019-08" db="EMBL/GenBank/DDBJ databases">
        <authorList>
            <person name="Kucharzyk K."/>
            <person name="Murdoch R.W."/>
            <person name="Higgins S."/>
            <person name="Loffler F."/>
        </authorList>
    </citation>
    <scope>NUCLEOTIDE SEQUENCE</scope>
</reference>
<dbReference type="EMBL" id="VSSQ01096351">
    <property type="protein sequence ID" value="MPN40135.1"/>
    <property type="molecule type" value="Genomic_DNA"/>
</dbReference>
<name>A0A645HM60_9ZZZZ</name>
<sequence>MQLRRIHLPCSVHQIMGLIYEKGEIGLLIHEESLQACAGVEEIVIITYHAIRPNGQVQGIFKRADPMLFCVKEQLFPIHLGFIAQHIH</sequence>
<accession>A0A645HM60</accession>
<gene>
    <name evidence="1" type="ORF">SDC9_187671</name>
</gene>
<organism evidence="1">
    <name type="scientific">bioreactor metagenome</name>
    <dbReference type="NCBI Taxonomy" id="1076179"/>
    <lineage>
        <taxon>unclassified sequences</taxon>
        <taxon>metagenomes</taxon>
        <taxon>ecological metagenomes</taxon>
    </lineage>
</organism>
<dbReference type="AlphaFoldDB" id="A0A645HM60"/>
<comment type="caution">
    <text evidence="1">The sequence shown here is derived from an EMBL/GenBank/DDBJ whole genome shotgun (WGS) entry which is preliminary data.</text>
</comment>
<protein>
    <submittedName>
        <fullName evidence="1">Uncharacterized protein</fullName>
    </submittedName>
</protein>
<proteinExistence type="predicted"/>